<feature type="transmembrane region" description="Helical" evidence="1">
    <location>
        <begin position="49"/>
        <end position="69"/>
    </location>
</feature>
<dbReference type="Proteomes" id="UP000824782">
    <property type="component" value="Unassembled WGS sequence"/>
</dbReference>
<evidence type="ECO:0008006" key="4">
    <source>
        <dbReference type="Google" id="ProtNLM"/>
    </source>
</evidence>
<name>A0AAV7CUI8_ENGPU</name>
<dbReference type="AlphaFoldDB" id="A0AAV7CUI8"/>
<evidence type="ECO:0000313" key="3">
    <source>
        <dbReference type="Proteomes" id="UP000824782"/>
    </source>
</evidence>
<proteinExistence type="predicted"/>
<keyword evidence="3" id="KW-1185">Reference proteome</keyword>
<gene>
    <name evidence="2" type="ORF">GDO81_006083</name>
</gene>
<keyword evidence="1" id="KW-0472">Membrane</keyword>
<evidence type="ECO:0000256" key="1">
    <source>
        <dbReference type="SAM" id="Phobius"/>
    </source>
</evidence>
<accession>A0AAV7CUI8</accession>
<organism evidence="2 3">
    <name type="scientific">Engystomops pustulosus</name>
    <name type="common">Tungara frog</name>
    <name type="synonym">Physalaemus pustulosus</name>
    <dbReference type="NCBI Taxonomy" id="76066"/>
    <lineage>
        <taxon>Eukaryota</taxon>
        <taxon>Metazoa</taxon>
        <taxon>Chordata</taxon>
        <taxon>Craniata</taxon>
        <taxon>Vertebrata</taxon>
        <taxon>Euteleostomi</taxon>
        <taxon>Amphibia</taxon>
        <taxon>Batrachia</taxon>
        <taxon>Anura</taxon>
        <taxon>Neobatrachia</taxon>
        <taxon>Hyloidea</taxon>
        <taxon>Leptodactylidae</taxon>
        <taxon>Leiuperinae</taxon>
        <taxon>Engystomops</taxon>
    </lineage>
</organism>
<reference evidence="2" key="1">
    <citation type="thesis" date="2020" institute="ProQuest LLC" country="789 East Eisenhower Parkway, Ann Arbor, MI, USA">
        <title>Comparative Genomics and Chromosome Evolution.</title>
        <authorList>
            <person name="Mudd A.B."/>
        </authorList>
    </citation>
    <scope>NUCLEOTIDE SEQUENCE</scope>
    <source>
        <strain evidence="2">237g6f4</strain>
        <tissue evidence="2">Blood</tissue>
    </source>
</reference>
<keyword evidence="1" id="KW-0812">Transmembrane</keyword>
<keyword evidence="1" id="KW-1133">Transmembrane helix</keyword>
<dbReference type="EMBL" id="WNYA01000002">
    <property type="protein sequence ID" value="KAG8588744.1"/>
    <property type="molecule type" value="Genomic_DNA"/>
</dbReference>
<sequence>MTSSVVVMVVVVDADVTLEQVFPAIDAVSVNVLVCAGELQYASGLKCSLFGIVLSVVVISVLVALLKVWGPSLPTRINIEVGAMDFVTFV</sequence>
<comment type="caution">
    <text evidence="2">The sequence shown here is derived from an EMBL/GenBank/DDBJ whole genome shotgun (WGS) entry which is preliminary data.</text>
</comment>
<protein>
    <recommendedName>
        <fullName evidence="4">Transmembrane protein</fullName>
    </recommendedName>
</protein>
<evidence type="ECO:0000313" key="2">
    <source>
        <dbReference type="EMBL" id="KAG8588744.1"/>
    </source>
</evidence>